<organism evidence="1 2">
    <name type="scientific">Halosquirtibacter laminarini</name>
    <dbReference type="NCBI Taxonomy" id="3374600"/>
    <lineage>
        <taxon>Bacteria</taxon>
        <taxon>Pseudomonadati</taxon>
        <taxon>Bacteroidota</taxon>
        <taxon>Bacteroidia</taxon>
        <taxon>Marinilabiliales</taxon>
        <taxon>Prolixibacteraceae</taxon>
        <taxon>Halosquirtibacter</taxon>
    </lineage>
</organism>
<proteinExistence type="predicted"/>
<keyword evidence="2" id="KW-1185">Reference proteome</keyword>
<gene>
    <name evidence="1" type="ORF">K4L44_07795</name>
</gene>
<evidence type="ECO:0000313" key="1">
    <source>
        <dbReference type="EMBL" id="QZE15725.1"/>
    </source>
</evidence>
<reference evidence="1" key="1">
    <citation type="submission" date="2021-08" db="EMBL/GenBank/DDBJ databases">
        <title>Novel anaerobic bacterium isolated from sea squirt in East Sea, Republic of Korea.</title>
        <authorList>
            <person name="Nguyen T.H."/>
            <person name="Li Z."/>
            <person name="Lee Y.-J."/>
            <person name="Ko J."/>
            <person name="Kim S.-G."/>
        </authorList>
    </citation>
    <scope>NUCLEOTIDE SEQUENCE</scope>
    <source>
        <strain evidence="1">KCTC 25031</strain>
    </source>
</reference>
<name>A0AC61NPQ4_9BACT</name>
<protein>
    <submittedName>
        <fullName evidence="1">DUF5110 domain-containing protein</fullName>
    </submittedName>
</protein>
<evidence type="ECO:0000313" key="2">
    <source>
        <dbReference type="Proteomes" id="UP000826212"/>
    </source>
</evidence>
<dbReference type="EMBL" id="CP081303">
    <property type="protein sequence ID" value="QZE15725.1"/>
    <property type="molecule type" value="Genomic_DNA"/>
</dbReference>
<dbReference type="Proteomes" id="UP000826212">
    <property type="component" value="Chromosome"/>
</dbReference>
<accession>A0AC61NPQ4</accession>
<sequence length="1273" mass="143915">MRNLIYRASTLIIVLSLFLSTFTASAQKEKTNNVGVHTSTTSQSVTIELKDNQKLYFEFYGKNIFRLFLDPKGASMRPPKSTPLANILVKNPKRDVGDLKVETHDDCVYMKTEQIEIVFNKIKQTFSVTNLKTGKVVIKETSPVKFDKKKTEITLEEDKDEYFYGGGVQNGRFSHKGNIIAIENQNSWTDGGVASPTPFYWSTKGYGFMWYTFKKGTYDFGATLPGKVILAHNTDYLDVFFMINEGVVPLLNDFYQLTGAPVLIPKFGFYEGHLNAYNRDYWKETKKDGILFEDGKYYKESQKDNGGIKESLNGEKDNYQFSARGVVDRYLDNDMPLGWVLPNDGYGAGYGQTGSLDGNIENLKKFGDYAREHGVEIGLWTQSDLHPIDSIQPLLQRDIVKEVGVAGVRVLKTDVAWVGAGYSFGLNGVQDAAEIMEEKGNKARPFIISLDGWAGTQRYATIWTGDQTGGVWEYIRFHIPTYIGSGLSGQPNICSDMDGIFGGSKPIVNTRDFQWKTFTLMQLNMDGWGANPKYPQILGEPFTSINRNYLKLKSELLPYSYSVSHESVHGLPAIRAMFLEEANPFTLGKNTEYQFMYGPSFLIAPIYQNTDADREGNDIRNNIYLPKGEWIDYFTGEIYKGGQIINHFNTPIWKLPVLVKRGAIIPMVNPNNNPNGIDKGLRIYEIYPHGNSSFTAYDDDGKTTAYINNECLTTKISSEEIEGKVHIVVEKSKGSFNGLKSEKKTIFRINTTQSPKKIRAKINGKKCRIKEVNSIEDFNSSNNVFFYNKTPNLNQFSTLNSEFAKEEIHKNPQIWVKIDKVNILNDEIELDIKGYEYNPINSYLSKDGALKTVDNAKVVEDKKTAYSITPTWDSVENADFYQISFNNMLYTNILDNEFTFNNLSPETNYSFKIRAVNTDGASDWITVTTQTKSDPLEFAIHHAEGESDTKFQGSHNVSRLLDFDENSSMHTKYYKKAIPFNMIIDLKSVNQLDKIQYIPRKVGLNGVFQKGTIYTSIDKVNWTEAGSFDWKRDNTNKIFAFEKRPTVRYVKININKAVGDYGSGKQIYFFKVPGTESYIPGDINKDKKIDKNDLTSYMNYTGLRKGDSDFDYVSIGDVNKNGSIDAYDISNVATQLDGGVSKRDTGKVAGSISIKASKRYYRAGEKVIITVKGVKMNAVNAYSFAIPYSVKSLEFIGVKENGTQKMMNLTYDRLHSNGDKVLYPTFVNIGEKETINGDNTILKIEFKAKTSFKFNLKAKNIILVDKKLNSITK</sequence>